<accession>A0A9N7Z336</accession>
<gene>
    <name evidence="2" type="ORF">PLEPLA_LOCUS34792</name>
</gene>
<dbReference type="Proteomes" id="UP001153269">
    <property type="component" value="Unassembled WGS sequence"/>
</dbReference>
<feature type="region of interest" description="Disordered" evidence="1">
    <location>
        <begin position="34"/>
        <end position="88"/>
    </location>
</feature>
<feature type="region of interest" description="Disordered" evidence="1">
    <location>
        <begin position="112"/>
        <end position="133"/>
    </location>
</feature>
<organism evidence="2 3">
    <name type="scientific">Pleuronectes platessa</name>
    <name type="common">European plaice</name>
    <dbReference type="NCBI Taxonomy" id="8262"/>
    <lineage>
        <taxon>Eukaryota</taxon>
        <taxon>Metazoa</taxon>
        <taxon>Chordata</taxon>
        <taxon>Craniata</taxon>
        <taxon>Vertebrata</taxon>
        <taxon>Euteleostomi</taxon>
        <taxon>Actinopterygii</taxon>
        <taxon>Neopterygii</taxon>
        <taxon>Teleostei</taxon>
        <taxon>Neoteleostei</taxon>
        <taxon>Acanthomorphata</taxon>
        <taxon>Carangaria</taxon>
        <taxon>Pleuronectiformes</taxon>
        <taxon>Pleuronectoidei</taxon>
        <taxon>Pleuronectidae</taxon>
        <taxon>Pleuronectes</taxon>
    </lineage>
</organism>
<evidence type="ECO:0000313" key="3">
    <source>
        <dbReference type="Proteomes" id="UP001153269"/>
    </source>
</evidence>
<evidence type="ECO:0000256" key="1">
    <source>
        <dbReference type="SAM" id="MobiDB-lite"/>
    </source>
</evidence>
<keyword evidence="3" id="KW-1185">Reference proteome</keyword>
<reference evidence="2" key="1">
    <citation type="submission" date="2020-03" db="EMBL/GenBank/DDBJ databases">
        <authorList>
            <person name="Weist P."/>
        </authorList>
    </citation>
    <scope>NUCLEOTIDE SEQUENCE</scope>
</reference>
<evidence type="ECO:0000313" key="2">
    <source>
        <dbReference type="EMBL" id="CAB1447095.1"/>
    </source>
</evidence>
<proteinExistence type="predicted"/>
<dbReference type="EMBL" id="CADEAL010003936">
    <property type="protein sequence ID" value="CAB1447095.1"/>
    <property type="molecule type" value="Genomic_DNA"/>
</dbReference>
<comment type="caution">
    <text evidence="2">The sequence shown here is derived from an EMBL/GenBank/DDBJ whole genome shotgun (WGS) entry which is preliminary data.</text>
</comment>
<protein>
    <submittedName>
        <fullName evidence="2">Uncharacterized protein</fullName>
    </submittedName>
</protein>
<name>A0A9N7Z336_PLEPL</name>
<sequence length="191" mass="20305">MDRHSDDEMLMILKALLHSSRLLGASDIKELITDQQSQTTGGELPTAGLDQTTGSKHMVSTDLQPEITPHPPSVRLKSKASPAQKRRGRLSFLSLPTPTAVPGSMSTVNCQLSPPPTRPLERPALSPENSCTPVSRVPSIVPLSKTVTQSLPRSLSLSICQSAVSRSLIQSVPLLLGPSVSGSFSRSIPLA</sequence>
<dbReference type="AlphaFoldDB" id="A0A9N7Z336"/>